<dbReference type="PANTHER" id="PTHR11851:SF224">
    <property type="entry name" value="PROCESSING PROTEASE"/>
    <property type="match status" value="1"/>
</dbReference>
<evidence type="ECO:0000313" key="5">
    <source>
        <dbReference type="Proteomes" id="UP001595379"/>
    </source>
</evidence>
<dbReference type="InterPro" id="IPR011249">
    <property type="entry name" value="Metalloenz_LuxS/M16"/>
</dbReference>
<organism evidence="4 5">
    <name type="scientific">Hyphobacterium vulgare</name>
    <dbReference type="NCBI Taxonomy" id="1736751"/>
    <lineage>
        <taxon>Bacteria</taxon>
        <taxon>Pseudomonadati</taxon>
        <taxon>Pseudomonadota</taxon>
        <taxon>Alphaproteobacteria</taxon>
        <taxon>Maricaulales</taxon>
        <taxon>Maricaulaceae</taxon>
        <taxon>Hyphobacterium</taxon>
    </lineage>
</organism>
<gene>
    <name evidence="4" type="ORF">ACFOOR_10420</name>
</gene>
<dbReference type="EMBL" id="JBHRSV010000019">
    <property type="protein sequence ID" value="MFC2926519.1"/>
    <property type="molecule type" value="Genomic_DNA"/>
</dbReference>
<evidence type="ECO:0000259" key="3">
    <source>
        <dbReference type="Pfam" id="PF05193"/>
    </source>
</evidence>
<evidence type="ECO:0000256" key="1">
    <source>
        <dbReference type="SAM" id="SignalP"/>
    </source>
</evidence>
<dbReference type="RefSeq" id="WP_343164309.1">
    <property type="nucleotide sequence ID" value="NZ_JBHRSV010000019.1"/>
</dbReference>
<feature type="signal peptide" evidence="1">
    <location>
        <begin position="1"/>
        <end position="22"/>
    </location>
</feature>
<dbReference type="InterPro" id="IPR011765">
    <property type="entry name" value="Pept_M16_N"/>
</dbReference>
<dbReference type="InterPro" id="IPR050361">
    <property type="entry name" value="MPP/UQCRC_Complex"/>
</dbReference>
<evidence type="ECO:0000313" key="4">
    <source>
        <dbReference type="EMBL" id="MFC2926519.1"/>
    </source>
</evidence>
<accession>A0ABV6ZYK2</accession>
<dbReference type="InterPro" id="IPR007863">
    <property type="entry name" value="Peptidase_M16_C"/>
</dbReference>
<dbReference type="Pfam" id="PF00675">
    <property type="entry name" value="Peptidase_M16"/>
    <property type="match status" value="1"/>
</dbReference>
<feature type="domain" description="Peptidase M16 C-terminal" evidence="3">
    <location>
        <begin position="206"/>
        <end position="373"/>
    </location>
</feature>
<keyword evidence="1" id="KW-0732">Signal</keyword>
<dbReference type="PANTHER" id="PTHR11851">
    <property type="entry name" value="METALLOPROTEASE"/>
    <property type="match status" value="1"/>
</dbReference>
<protein>
    <submittedName>
        <fullName evidence="4">Pitrilysin family protein</fullName>
    </submittedName>
</protein>
<comment type="caution">
    <text evidence="4">The sequence shown here is derived from an EMBL/GenBank/DDBJ whole genome shotgun (WGS) entry which is preliminary data.</text>
</comment>
<feature type="chain" id="PRO_5045848457" evidence="1">
    <location>
        <begin position="23"/>
        <end position="468"/>
    </location>
</feature>
<sequence length="468" mass="50612">MNRSILIAGLTAAVCIALPAFAQSGPPRPEIGEPRPFNLPDTRTVALDNGLEMTFIDFGLAPMVNIQVRVDAGNIDDGEQTWLADLTGAMMEEGAAGRASDEIARAAAAMGGNLDVGVGIHETTLALNVLAENGPEAVALLADVVRRPDLPESELDRVRQNLIRNVTDARSRPQPIANEAYAQLLYGTDHPYGHTLPTTEQLNSYTMADIVRFHDENFAAARTRIYVAGRFDEAAMEAAIREAFGDWEEGSERTAEPIPPQPGPVVRIIDRPGAPQSTIRVGFPAVGPDHPDAIPLAVMNAILGGSFTSRLTQNLREDKGWTYSPGSGITSRPGSGYWTFNADIQSAQTAPALAETFGEINRMQIDLVPEAEAQGMQTWISGIFILQNASTGGLINQIAFRDFYDLPDDYLETYVPRVMAVTREDIARVTNEYLDTDNLVLVVVGDEASVSDEIHLLPALSGAEFIED</sequence>
<evidence type="ECO:0000259" key="2">
    <source>
        <dbReference type="Pfam" id="PF00675"/>
    </source>
</evidence>
<dbReference type="SUPFAM" id="SSF63411">
    <property type="entry name" value="LuxS/MPP-like metallohydrolase"/>
    <property type="match status" value="2"/>
</dbReference>
<feature type="domain" description="Peptidase M16 N-terminal" evidence="2">
    <location>
        <begin position="62"/>
        <end position="183"/>
    </location>
</feature>
<keyword evidence="5" id="KW-1185">Reference proteome</keyword>
<dbReference type="Proteomes" id="UP001595379">
    <property type="component" value="Unassembled WGS sequence"/>
</dbReference>
<proteinExistence type="predicted"/>
<dbReference type="Gene3D" id="3.30.830.10">
    <property type="entry name" value="Metalloenzyme, LuxS/M16 peptidase-like"/>
    <property type="match status" value="2"/>
</dbReference>
<name>A0ABV6ZYK2_9PROT</name>
<dbReference type="Pfam" id="PF05193">
    <property type="entry name" value="Peptidase_M16_C"/>
    <property type="match status" value="1"/>
</dbReference>
<reference evidence="5" key="1">
    <citation type="journal article" date="2019" name="Int. J. Syst. Evol. Microbiol.">
        <title>The Global Catalogue of Microorganisms (GCM) 10K type strain sequencing project: providing services to taxonomists for standard genome sequencing and annotation.</title>
        <authorList>
            <consortium name="The Broad Institute Genomics Platform"/>
            <consortium name="The Broad Institute Genome Sequencing Center for Infectious Disease"/>
            <person name="Wu L."/>
            <person name="Ma J."/>
        </authorList>
    </citation>
    <scope>NUCLEOTIDE SEQUENCE [LARGE SCALE GENOMIC DNA]</scope>
    <source>
        <strain evidence="5">KCTC 52487</strain>
    </source>
</reference>